<name>A0A542E2M6_9MICO</name>
<keyword evidence="10" id="KW-0406">Ion transport</keyword>
<comment type="caution">
    <text evidence="11">The sequence shown here is derived from an EMBL/GenBank/DDBJ whole genome shotgun (WGS) entry which is preliminary data.</text>
</comment>
<feature type="transmembrane region" description="Helical" evidence="10">
    <location>
        <begin position="71"/>
        <end position="91"/>
    </location>
</feature>
<dbReference type="GO" id="GO:0140114">
    <property type="term" value="P:cellular detoxification of fluoride"/>
    <property type="evidence" value="ECO:0007669"/>
    <property type="project" value="UniProtKB-UniRule"/>
</dbReference>
<dbReference type="EMBL" id="VFMN01000001">
    <property type="protein sequence ID" value="TQJ09590.1"/>
    <property type="molecule type" value="Genomic_DNA"/>
</dbReference>
<dbReference type="Proteomes" id="UP000317893">
    <property type="component" value="Unassembled WGS sequence"/>
</dbReference>
<gene>
    <name evidence="10" type="primary">fluC</name>
    <name evidence="10" type="synonym">crcB</name>
    <name evidence="11" type="ORF">FB458_2702</name>
</gene>
<dbReference type="GO" id="GO:0005886">
    <property type="term" value="C:plasma membrane"/>
    <property type="evidence" value="ECO:0007669"/>
    <property type="project" value="UniProtKB-SubCell"/>
</dbReference>
<dbReference type="Pfam" id="PF02537">
    <property type="entry name" value="CRCB"/>
    <property type="match status" value="1"/>
</dbReference>
<keyword evidence="10" id="KW-0479">Metal-binding</keyword>
<keyword evidence="2 10" id="KW-1003">Cell membrane</keyword>
<comment type="function">
    <text evidence="9 10">Fluoride-specific ion channel. Important for reducing fluoride concentration in the cell, thus reducing its toxicity.</text>
</comment>
<feature type="binding site" evidence="10">
    <location>
        <position position="82"/>
    </location>
    <ligand>
        <name>Na(+)</name>
        <dbReference type="ChEBI" id="CHEBI:29101"/>
        <note>structural</note>
    </ligand>
</feature>
<dbReference type="RefSeq" id="WP_141848933.1">
    <property type="nucleotide sequence ID" value="NZ_BAAAPR010000009.1"/>
</dbReference>
<evidence type="ECO:0000313" key="12">
    <source>
        <dbReference type="Proteomes" id="UP000317893"/>
    </source>
</evidence>
<reference evidence="11 12" key="1">
    <citation type="submission" date="2019-06" db="EMBL/GenBank/DDBJ databases">
        <title>Sequencing the genomes of 1000 actinobacteria strains.</title>
        <authorList>
            <person name="Klenk H.-P."/>
        </authorList>
    </citation>
    <scope>NUCLEOTIDE SEQUENCE [LARGE SCALE GENOMIC DNA]</scope>
    <source>
        <strain evidence="11 12">DSM 18607</strain>
    </source>
</reference>
<keyword evidence="3 10" id="KW-0812">Transmembrane</keyword>
<evidence type="ECO:0000256" key="6">
    <source>
        <dbReference type="ARBA" id="ARBA00023303"/>
    </source>
</evidence>
<comment type="catalytic activity">
    <reaction evidence="8">
        <text>fluoride(in) = fluoride(out)</text>
        <dbReference type="Rhea" id="RHEA:76159"/>
        <dbReference type="ChEBI" id="CHEBI:17051"/>
    </reaction>
    <physiologicalReaction direction="left-to-right" evidence="8">
        <dbReference type="Rhea" id="RHEA:76160"/>
    </physiologicalReaction>
</comment>
<dbReference type="InterPro" id="IPR003691">
    <property type="entry name" value="FluC"/>
</dbReference>
<accession>A0A542E2M6</accession>
<dbReference type="HAMAP" id="MF_00454">
    <property type="entry name" value="FluC"/>
    <property type="match status" value="1"/>
</dbReference>
<keyword evidence="5 10" id="KW-0472">Membrane</keyword>
<feature type="binding site" evidence="10">
    <location>
        <position position="85"/>
    </location>
    <ligand>
        <name>Na(+)</name>
        <dbReference type="ChEBI" id="CHEBI:29101"/>
        <note>structural</note>
    </ligand>
</feature>
<keyword evidence="10" id="KW-0915">Sodium</keyword>
<proteinExistence type="inferred from homology"/>
<sequence>MTGHGTGALLVTVGAAVGAPARWWVDRAVTRAIAGRTEAQDVPWGTLTVNLVGSLLLGVVAGLTVRLGTDVVALLVGTGFCGAFTTFSTFAVETVRLADAGRWRAAAANVVGSVALGLVLATLGYAVGVRL</sequence>
<feature type="transmembrane region" description="Helical" evidence="10">
    <location>
        <begin position="42"/>
        <end position="64"/>
    </location>
</feature>
<comment type="subcellular location">
    <subcellularLocation>
        <location evidence="1 10">Cell membrane</location>
        <topology evidence="1 10">Multi-pass membrane protein</topology>
    </subcellularLocation>
</comment>
<feature type="transmembrane region" description="Helical" evidence="10">
    <location>
        <begin position="103"/>
        <end position="127"/>
    </location>
</feature>
<dbReference type="PANTHER" id="PTHR28259">
    <property type="entry name" value="FLUORIDE EXPORT PROTEIN 1-RELATED"/>
    <property type="match status" value="1"/>
</dbReference>
<evidence type="ECO:0000256" key="4">
    <source>
        <dbReference type="ARBA" id="ARBA00022989"/>
    </source>
</evidence>
<keyword evidence="4 10" id="KW-1133">Transmembrane helix</keyword>
<dbReference type="AlphaFoldDB" id="A0A542E2M6"/>
<dbReference type="PANTHER" id="PTHR28259:SF1">
    <property type="entry name" value="FLUORIDE EXPORT PROTEIN 1-RELATED"/>
    <property type="match status" value="1"/>
</dbReference>
<evidence type="ECO:0000256" key="5">
    <source>
        <dbReference type="ARBA" id="ARBA00023136"/>
    </source>
</evidence>
<comment type="activity regulation">
    <text evidence="10">Na(+) is not transported, but it plays an essential structural role and its presence is essential for fluoride channel function.</text>
</comment>
<dbReference type="NCBIfam" id="TIGR00494">
    <property type="entry name" value="crcB"/>
    <property type="match status" value="1"/>
</dbReference>
<evidence type="ECO:0000256" key="2">
    <source>
        <dbReference type="ARBA" id="ARBA00022475"/>
    </source>
</evidence>
<keyword evidence="12" id="KW-1185">Reference proteome</keyword>
<dbReference type="GO" id="GO:0062054">
    <property type="term" value="F:fluoride channel activity"/>
    <property type="evidence" value="ECO:0007669"/>
    <property type="project" value="UniProtKB-UniRule"/>
</dbReference>
<keyword evidence="10" id="KW-0813">Transport</keyword>
<evidence type="ECO:0000256" key="1">
    <source>
        <dbReference type="ARBA" id="ARBA00004651"/>
    </source>
</evidence>
<comment type="similarity">
    <text evidence="7 10">Belongs to the fluoride channel Fluc/FEX (TC 1.A.43) family.</text>
</comment>
<evidence type="ECO:0000256" key="9">
    <source>
        <dbReference type="ARBA" id="ARBA00049940"/>
    </source>
</evidence>
<organism evidence="11 12">
    <name type="scientific">Lapillicoccus jejuensis</name>
    <dbReference type="NCBI Taxonomy" id="402171"/>
    <lineage>
        <taxon>Bacteria</taxon>
        <taxon>Bacillati</taxon>
        <taxon>Actinomycetota</taxon>
        <taxon>Actinomycetes</taxon>
        <taxon>Micrococcales</taxon>
        <taxon>Intrasporangiaceae</taxon>
        <taxon>Lapillicoccus</taxon>
    </lineage>
</organism>
<dbReference type="GO" id="GO:0046872">
    <property type="term" value="F:metal ion binding"/>
    <property type="evidence" value="ECO:0007669"/>
    <property type="project" value="UniProtKB-KW"/>
</dbReference>
<evidence type="ECO:0000256" key="8">
    <source>
        <dbReference type="ARBA" id="ARBA00035585"/>
    </source>
</evidence>
<evidence type="ECO:0000256" key="10">
    <source>
        <dbReference type="HAMAP-Rule" id="MF_00454"/>
    </source>
</evidence>
<evidence type="ECO:0000313" key="11">
    <source>
        <dbReference type="EMBL" id="TQJ09590.1"/>
    </source>
</evidence>
<keyword evidence="6 10" id="KW-0407">Ion channel</keyword>
<evidence type="ECO:0000256" key="7">
    <source>
        <dbReference type="ARBA" id="ARBA00035120"/>
    </source>
</evidence>
<protein>
    <recommendedName>
        <fullName evidence="10">Fluoride-specific ion channel FluC</fullName>
    </recommendedName>
</protein>
<evidence type="ECO:0000256" key="3">
    <source>
        <dbReference type="ARBA" id="ARBA00022692"/>
    </source>
</evidence>